<feature type="domain" description="WYL" evidence="1">
    <location>
        <begin position="162"/>
        <end position="223"/>
    </location>
</feature>
<proteinExistence type="predicted"/>
<organism evidence="3 4">
    <name type="scientific">Microcella alkaliphila</name>
    <dbReference type="NCBI Taxonomy" id="279828"/>
    <lineage>
        <taxon>Bacteria</taxon>
        <taxon>Bacillati</taxon>
        <taxon>Actinomycetota</taxon>
        <taxon>Actinomycetes</taxon>
        <taxon>Micrococcales</taxon>
        <taxon>Microbacteriaceae</taxon>
        <taxon>Microcella</taxon>
    </lineage>
</organism>
<evidence type="ECO:0000259" key="2">
    <source>
        <dbReference type="Pfam" id="PF25583"/>
    </source>
</evidence>
<feature type="domain" description="WCX" evidence="2">
    <location>
        <begin position="256"/>
        <end position="322"/>
    </location>
</feature>
<dbReference type="KEGG" id="malk:MalAC0309_1541"/>
<gene>
    <name evidence="3" type="ORF">MalAC0309_1541</name>
</gene>
<dbReference type="AlphaFoldDB" id="A0A0U4WXB2"/>
<evidence type="ECO:0000313" key="4">
    <source>
        <dbReference type="Proteomes" id="UP000218965"/>
    </source>
</evidence>
<sequence length="330" mass="36067">MTADASGRRVSAEERQFSLVLALIATETGLTKTQILSTVEGYSARFVPGGDNASLERQFERDKDDLRELGIPLETFDQPGADGDTKLQRYRVSRAEYPLPDDITFSSEELALLGLAGQVWREGSLSDDSRRALTKLRGLGVAVGATVIGVAPTLRAHDRAHAPLTLAISRGRQVEFHYLKPGDARPEHRRVSPQALVQHEGRWHLQGFDEGKGGERTFLLQRIVGGVRLRTDVAREPASDAAERALADLRTLWTQQRATVSVTPGSEADVVLRNRAGTEVDGDVLVVHTTDFQLLADELAGFGDEVQVVSPRVLVDAVLDRWMHVAGSHG</sequence>
<name>A0A0U4WXB2_9MICO</name>
<dbReference type="InterPro" id="IPR051534">
    <property type="entry name" value="CBASS_pafABC_assoc_protein"/>
</dbReference>
<protein>
    <submittedName>
        <fullName evidence="3">Putative transcriptional regulator</fullName>
    </submittedName>
</protein>
<dbReference type="EMBL" id="AP017315">
    <property type="protein sequence ID" value="BAU32392.1"/>
    <property type="molecule type" value="Genomic_DNA"/>
</dbReference>
<dbReference type="InterPro" id="IPR057727">
    <property type="entry name" value="WCX_dom"/>
</dbReference>
<dbReference type="Proteomes" id="UP000218965">
    <property type="component" value="Chromosome"/>
</dbReference>
<evidence type="ECO:0000313" key="3">
    <source>
        <dbReference type="EMBL" id="BAU32392.1"/>
    </source>
</evidence>
<evidence type="ECO:0000259" key="1">
    <source>
        <dbReference type="Pfam" id="PF13280"/>
    </source>
</evidence>
<dbReference type="PANTHER" id="PTHR34580">
    <property type="match status" value="1"/>
</dbReference>
<reference evidence="4" key="1">
    <citation type="submission" date="2015-12" db="EMBL/GenBank/DDBJ databases">
        <authorList>
            <person name="Shamseldin A."/>
            <person name="Moawad H."/>
            <person name="Abd El-Rahim W.M."/>
            <person name="Sadowsky M.J."/>
        </authorList>
    </citation>
    <scope>NUCLEOTIDE SEQUENCE [LARGE SCALE GENOMIC DNA]</scope>
    <source>
        <strain evidence="4">JAM AC0309</strain>
    </source>
</reference>
<dbReference type="PANTHER" id="PTHR34580:SF3">
    <property type="entry name" value="PROTEIN PAFB"/>
    <property type="match status" value="1"/>
</dbReference>
<dbReference type="Pfam" id="PF25583">
    <property type="entry name" value="WCX"/>
    <property type="match status" value="1"/>
</dbReference>
<dbReference type="PROSITE" id="PS52050">
    <property type="entry name" value="WYL"/>
    <property type="match status" value="1"/>
</dbReference>
<dbReference type="InterPro" id="IPR026881">
    <property type="entry name" value="WYL_dom"/>
</dbReference>
<accession>A0A0U4WXB2</accession>
<dbReference type="Pfam" id="PF13280">
    <property type="entry name" value="WYL"/>
    <property type="match status" value="1"/>
</dbReference>
<reference evidence="3 4" key="2">
    <citation type="submission" date="2016-01" db="EMBL/GenBank/DDBJ databases">
        <title>Microcella alkaliphila JAM AC0309 whole genome shotgun sequence.</title>
        <authorList>
            <person name="Kurata A."/>
            <person name="Hirose Y."/>
            <person name="Kishimoto N."/>
            <person name="Kobayashi T."/>
        </authorList>
    </citation>
    <scope>NUCLEOTIDE SEQUENCE [LARGE SCALE GENOMIC DNA]</scope>
    <source>
        <strain evidence="3 4">JAM AC0309</strain>
    </source>
</reference>